<dbReference type="GO" id="GO:0006633">
    <property type="term" value="P:fatty acid biosynthetic process"/>
    <property type="evidence" value="ECO:0007669"/>
    <property type="project" value="TreeGrafter"/>
</dbReference>
<dbReference type="SMART" id="SM00826">
    <property type="entry name" value="PKS_DH"/>
    <property type="match status" value="1"/>
</dbReference>
<dbReference type="Gene3D" id="3.40.50.720">
    <property type="entry name" value="NAD(P)-binding Rossmann-like Domain"/>
    <property type="match status" value="1"/>
</dbReference>
<dbReference type="SUPFAM" id="SSF51735">
    <property type="entry name" value="NAD(P)-binding Rossmann-fold domains"/>
    <property type="match status" value="2"/>
</dbReference>
<evidence type="ECO:0000313" key="6">
    <source>
        <dbReference type="Proteomes" id="UP000035763"/>
    </source>
</evidence>
<comment type="caution">
    <text evidence="5">The sequence shown here is derived from an EMBL/GenBank/DDBJ whole genome shotgun (WGS) entry which is preliminary data.</text>
</comment>
<dbReference type="InterPro" id="IPR042104">
    <property type="entry name" value="PKS_dehydratase_sf"/>
</dbReference>
<dbReference type="STRING" id="1193182.BN11_1890001"/>
<keyword evidence="2" id="KW-0597">Phosphoprotein</keyword>
<evidence type="ECO:0000256" key="3">
    <source>
        <dbReference type="PROSITE-ProRule" id="PRU01363"/>
    </source>
</evidence>
<feature type="domain" description="PKS/mFAS DH" evidence="4">
    <location>
        <begin position="484"/>
        <end position="768"/>
    </location>
</feature>
<dbReference type="InterPro" id="IPR050091">
    <property type="entry name" value="PKS_NRPS_Biosynth_Enz"/>
</dbReference>
<evidence type="ECO:0000256" key="2">
    <source>
        <dbReference type="ARBA" id="ARBA00022553"/>
    </source>
</evidence>
<organism evidence="5 6">
    <name type="scientific">Nostocoides australiense Ben110</name>
    <dbReference type="NCBI Taxonomy" id="1193182"/>
    <lineage>
        <taxon>Bacteria</taxon>
        <taxon>Bacillati</taxon>
        <taxon>Actinomycetota</taxon>
        <taxon>Actinomycetes</taxon>
        <taxon>Micrococcales</taxon>
        <taxon>Intrasporangiaceae</taxon>
        <taxon>Nostocoides</taxon>
    </lineage>
</organism>
<dbReference type="Pfam" id="PF14765">
    <property type="entry name" value="PS-DH"/>
    <property type="match status" value="1"/>
</dbReference>
<evidence type="ECO:0000259" key="4">
    <source>
        <dbReference type="PROSITE" id="PS52019"/>
    </source>
</evidence>
<evidence type="ECO:0000313" key="5">
    <source>
        <dbReference type="EMBL" id="CCH72690.1"/>
    </source>
</evidence>
<dbReference type="PROSITE" id="PS52019">
    <property type="entry name" value="PKS_MFAS_DH"/>
    <property type="match status" value="1"/>
</dbReference>
<feature type="region of interest" description="N-terminal hotdog fold" evidence="3">
    <location>
        <begin position="484"/>
        <end position="618"/>
    </location>
</feature>
<dbReference type="CDD" id="cd08953">
    <property type="entry name" value="KR_2_SDR_x"/>
    <property type="match status" value="1"/>
</dbReference>
<dbReference type="Pfam" id="PF21089">
    <property type="entry name" value="PKS_DH_N"/>
    <property type="match status" value="1"/>
</dbReference>
<proteinExistence type="predicted"/>
<keyword evidence="6" id="KW-1185">Reference proteome</keyword>
<dbReference type="EMBL" id="CAJA01000100">
    <property type="protein sequence ID" value="CCH72690.1"/>
    <property type="molecule type" value="Genomic_DNA"/>
</dbReference>
<comment type="caution">
    <text evidence="3">Lacks conserved residue(s) required for the propagation of feature annotation.</text>
</comment>
<evidence type="ECO:0000256" key="1">
    <source>
        <dbReference type="ARBA" id="ARBA00022450"/>
    </source>
</evidence>
<dbReference type="InterPro" id="IPR049552">
    <property type="entry name" value="PKS_DH_N"/>
</dbReference>
<dbReference type="SMART" id="SM00822">
    <property type="entry name" value="PKS_KR"/>
    <property type="match status" value="1"/>
</dbReference>
<keyword evidence="1" id="KW-0596">Phosphopantetheine</keyword>
<dbReference type="InterPro" id="IPR020807">
    <property type="entry name" value="PKS_DH"/>
</dbReference>
<dbReference type="Pfam" id="PF08659">
    <property type="entry name" value="KR"/>
    <property type="match status" value="1"/>
</dbReference>
<sequence>MLYGPAEDSDDEFAGRLAEWMTEGPIAGVYWLPALDDEGDVTAYELNEWQGALQRRVKGLYATMRTLWETSPFLVVATRLGGFHGYDAGGATSVLGGAVTGFAKSYKKERPDALVKAVDLPASRKTAAIADLLIEETLRDPGCVEIGRAADGLRYGVAFVERAFTPLGPDGSPHGEGGMTLGKDSVFVITGAAGSIVSAITADLAKASGGTFHLLDLTPSPDPDDADINTFRDDKAALKARIATRLKEQGKKATPVLIDREIARIERLEAALTAIEAVTDAGGKAFYYPVDLTDAGNVAEVMEQVRERSGSIDVLLHAAGLEISRNLPEKEPREFNLVFDVKTTGWFNVWRSAKDMEVGAVVVFSSVAGRFGNQGQTDYSSANDLLCKVVSNFRRTRPQTRGIATDWTAWGGIGMATRGSIPKIMEMAGVQMLPPEAGVAWVRRELESSAYSGEVIVAGVLGAMAAEYHESGGLDRSAVGAGTGPMVGEVSSSVHTGVTSKTTLTPAEQGFLTDHRIDGTPVLPGVMGMESFAEVASLIAPQGYRVAAVEDVSFAAPVKFFRDEPRELTISAVITPAPDGDDLIAHCALTASRELPGQSAPVTTTHFTGTVVLTTSEPEAQSVEGGTEAPEQTVGSDVVYTFYFHGPAYQVVSEAWKDNGGSVARFNTGVPDNHVPADAPLITAPRLVELSFQTAGLWEAGTQGRLALPMRVASTRVLKDPASVEGDLFARATPTADGFDVVVTDAAGDVVVVLDGYATVPLPGDLSEDVASALGATFA</sequence>
<dbReference type="PANTHER" id="PTHR43775:SF37">
    <property type="entry name" value="SI:DKEY-61P9.11"/>
    <property type="match status" value="1"/>
</dbReference>
<dbReference type="InterPro" id="IPR013968">
    <property type="entry name" value="PKS_KR"/>
</dbReference>
<dbReference type="GO" id="GO:0004312">
    <property type="term" value="F:fatty acid synthase activity"/>
    <property type="evidence" value="ECO:0007669"/>
    <property type="project" value="TreeGrafter"/>
</dbReference>
<dbReference type="OrthoDB" id="9778690at2"/>
<feature type="region of interest" description="C-terminal hotdog fold" evidence="3">
    <location>
        <begin position="631"/>
        <end position="768"/>
    </location>
</feature>
<name>W6JVT8_9MICO</name>
<dbReference type="InterPro" id="IPR057326">
    <property type="entry name" value="KR_dom"/>
</dbReference>
<dbReference type="Proteomes" id="UP000035763">
    <property type="component" value="Unassembled WGS sequence"/>
</dbReference>
<dbReference type="InterPro" id="IPR049900">
    <property type="entry name" value="PKS_mFAS_DH"/>
</dbReference>
<dbReference type="AlphaFoldDB" id="W6JVT8"/>
<dbReference type="Gene3D" id="3.10.129.110">
    <property type="entry name" value="Polyketide synthase dehydratase"/>
    <property type="match status" value="1"/>
</dbReference>
<gene>
    <name evidence="5" type="ORF">BN11_1890001</name>
</gene>
<dbReference type="PANTHER" id="PTHR43775">
    <property type="entry name" value="FATTY ACID SYNTHASE"/>
    <property type="match status" value="1"/>
</dbReference>
<accession>W6JVT8</accession>
<protein>
    <submittedName>
        <fullName evidence="5">Beta-ketoacyl synthase</fullName>
    </submittedName>
</protein>
<dbReference type="InterPro" id="IPR036291">
    <property type="entry name" value="NAD(P)-bd_dom_sf"/>
</dbReference>
<reference evidence="5 6" key="1">
    <citation type="journal article" date="2013" name="ISME J.">
        <title>A metabolic model for members of the genus Tetrasphaera involved in enhanced biological phosphorus removal.</title>
        <authorList>
            <person name="Kristiansen R."/>
            <person name="Nguyen H.T.T."/>
            <person name="Saunders A.M."/>
            <person name="Nielsen J.L."/>
            <person name="Wimmer R."/>
            <person name="Le V.Q."/>
            <person name="McIlroy S.J."/>
            <person name="Petrovski S."/>
            <person name="Seviour R.J."/>
            <person name="Calteau A."/>
            <person name="Nielsen K.L."/>
            <person name="Nielsen P.H."/>
        </authorList>
    </citation>
    <scope>NUCLEOTIDE SEQUENCE [LARGE SCALE GENOMIC DNA]</scope>
    <source>
        <strain evidence="5 6">Ben110</strain>
    </source>
</reference>
<dbReference type="InterPro" id="IPR049551">
    <property type="entry name" value="PKS_DH_C"/>
</dbReference>